<evidence type="ECO:0000313" key="2">
    <source>
        <dbReference type="Proteomes" id="UP001589609"/>
    </source>
</evidence>
<dbReference type="GO" id="GO:0016787">
    <property type="term" value="F:hydrolase activity"/>
    <property type="evidence" value="ECO:0007669"/>
    <property type="project" value="UniProtKB-KW"/>
</dbReference>
<proteinExistence type="predicted"/>
<protein>
    <submittedName>
        <fullName evidence="1">UDP-2,4-diacetamido-2,4, 6-trideoxy-beta-L-altropyranose hydrolase</fullName>
        <ecNumber evidence="1">3.6.1.57</ecNumber>
    </submittedName>
</protein>
<dbReference type="RefSeq" id="WP_379951671.1">
    <property type="nucleotide sequence ID" value="NZ_JBHMAF010000194.1"/>
</dbReference>
<name>A0ABV5WN74_9BACI</name>
<evidence type="ECO:0000313" key="1">
    <source>
        <dbReference type="EMBL" id="MFB9761511.1"/>
    </source>
</evidence>
<keyword evidence="1" id="KW-0378">Hydrolase</keyword>
<dbReference type="Proteomes" id="UP001589609">
    <property type="component" value="Unassembled WGS sequence"/>
</dbReference>
<sequence>MKVVFRVDSSTQIGTGHVMRCLTLAEELVKYKNRIIFICKKYDGSLISFLEQKGYEVFRILQPHSSNYDDHHWLIDALETITHLKRIGLIDWLVVDHYTLDKRWEEMVHSYAKKIMVIDDLADREHECDMLLDQNYYVDSDSRYKCLVPLGCKMLLGPKYALLRNEFRNMRRESIHNQRSSIQRIFVCFGGSDPTNETGKILKAIQDLRCNHLVFDVVVGITNKYKDAIQMLCEKHSHINFVYNVSNISYFMSIADLCVVSGGTITWERYCLGLVGSIITTAKNQEQLAQTVHGLQIDYYIGKSREINEKVMMTKIESMIDTSMDHLRHRKALAMNLVDGNGVKRVVRAMNDGS</sequence>
<dbReference type="EC" id="3.6.1.57" evidence="1"/>
<dbReference type="EMBL" id="JBHMAF010000194">
    <property type="protein sequence ID" value="MFB9761511.1"/>
    <property type="molecule type" value="Genomic_DNA"/>
</dbReference>
<accession>A0ABV5WN74</accession>
<dbReference type="Gene3D" id="3.40.50.11190">
    <property type="match status" value="1"/>
</dbReference>
<reference evidence="1 2" key="1">
    <citation type="submission" date="2024-09" db="EMBL/GenBank/DDBJ databases">
        <authorList>
            <person name="Sun Q."/>
            <person name="Mori K."/>
        </authorList>
    </citation>
    <scope>NUCLEOTIDE SEQUENCE [LARGE SCALE GENOMIC DNA]</scope>
    <source>
        <strain evidence="1 2">JCM 11201</strain>
    </source>
</reference>
<dbReference type="Gene3D" id="3.40.50.2000">
    <property type="entry name" value="Glycogen Phosphorylase B"/>
    <property type="match status" value="1"/>
</dbReference>
<keyword evidence="2" id="KW-1185">Reference proteome</keyword>
<gene>
    <name evidence="1" type="primary">pseG</name>
    <name evidence="1" type="ORF">ACFFMS_25025</name>
</gene>
<comment type="caution">
    <text evidence="1">The sequence shown here is derived from an EMBL/GenBank/DDBJ whole genome shotgun (WGS) entry which is preliminary data.</text>
</comment>
<dbReference type="InterPro" id="IPR020023">
    <property type="entry name" value="PseG"/>
</dbReference>
<organism evidence="1 2">
    <name type="scientific">Ectobacillus funiculus</name>
    <dbReference type="NCBI Taxonomy" id="137993"/>
    <lineage>
        <taxon>Bacteria</taxon>
        <taxon>Bacillati</taxon>
        <taxon>Bacillota</taxon>
        <taxon>Bacilli</taxon>
        <taxon>Bacillales</taxon>
        <taxon>Bacillaceae</taxon>
        <taxon>Ectobacillus</taxon>
    </lineage>
</organism>
<dbReference type="NCBIfam" id="TIGR03590">
    <property type="entry name" value="PseG"/>
    <property type="match status" value="1"/>
</dbReference>